<feature type="disulfide bond" evidence="4">
    <location>
        <begin position="476"/>
        <end position="519"/>
    </location>
</feature>
<proteinExistence type="predicted"/>
<feature type="domain" description="Sushi" evidence="5">
    <location>
        <begin position="163"/>
        <end position="221"/>
    </location>
</feature>
<organism evidence="6 7">
    <name type="scientific">Microtus ochrogaster</name>
    <name type="common">Prairie vole</name>
    <dbReference type="NCBI Taxonomy" id="79684"/>
    <lineage>
        <taxon>Eukaryota</taxon>
        <taxon>Metazoa</taxon>
        <taxon>Chordata</taxon>
        <taxon>Craniata</taxon>
        <taxon>Vertebrata</taxon>
        <taxon>Euteleostomi</taxon>
        <taxon>Mammalia</taxon>
        <taxon>Eutheria</taxon>
        <taxon>Euarchontoglires</taxon>
        <taxon>Glires</taxon>
        <taxon>Rodentia</taxon>
        <taxon>Myomorpha</taxon>
        <taxon>Muroidea</taxon>
        <taxon>Cricetidae</taxon>
        <taxon>Arvicolinae</taxon>
        <taxon>Microtus</taxon>
    </lineage>
</organism>
<feature type="domain" description="Sushi" evidence="5">
    <location>
        <begin position="286"/>
        <end position="343"/>
    </location>
</feature>
<evidence type="ECO:0000313" key="6">
    <source>
        <dbReference type="Proteomes" id="UP000694915"/>
    </source>
</evidence>
<evidence type="ECO:0000313" key="7">
    <source>
        <dbReference type="RefSeq" id="XP_013202236.1"/>
    </source>
</evidence>
<dbReference type="PANTHER" id="PTHR45785:SF3">
    <property type="entry name" value="COAGULATION FACTOR XIII B CHAIN"/>
    <property type="match status" value="1"/>
</dbReference>
<feature type="disulfide bond" evidence="4">
    <location>
        <begin position="348"/>
        <end position="391"/>
    </location>
</feature>
<keyword evidence="2" id="KW-0732">Signal</keyword>
<dbReference type="Gene3D" id="2.10.70.10">
    <property type="entry name" value="Complement Module, domain 1"/>
    <property type="match status" value="10"/>
</dbReference>
<dbReference type="PANTHER" id="PTHR45785">
    <property type="entry name" value="COMPLEMENT FACTOR H-RELATED"/>
    <property type="match status" value="1"/>
</dbReference>
<gene>
    <name evidence="7" type="primary">LOC101999580</name>
</gene>
<evidence type="ECO:0000256" key="2">
    <source>
        <dbReference type="ARBA" id="ARBA00022729"/>
    </source>
</evidence>
<dbReference type="PROSITE" id="PS50923">
    <property type="entry name" value="SUSHI"/>
    <property type="match status" value="7"/>
</dbReference>
<sequence length="601" mass="68218">MSINKTLSFFCLAGYATESGKQEEKVRCTSEGWSPKPRCFKKCLKPVLRNGYVSDGKVLYKIQESMRYGCTSGYKTTGGKNEEVVQCLPEGWSSPPSCRKEQETCLAPELYHGNYSTMQRIFKVKDKVQYSCAAGYYTTTGKQAEEAECHAHGWSFTPQCNKLMCSSLRLIENGYFHPVKQTYEEGDVVQFFCHENYYLSGSDLIQCYNFGWYPESPICEGRRNRCPPPPVPLHSKIQPHSTTYRHGERVRIECELNFVIQGSGELLCENGKWTEPPKCIEEKEKVACEQPPSIEHGAAQTHSEIYFSGDKVTYRCERGYYLRGSSTITCSRGQWTLPPECVENNESCKPPPEIANGAVVDGLLASYTTGSSVEYRCNEYYLLRGSKTSRCEQGKWSSPPVCLEPCTIDVDHMNRNNIQMKWKYEGKVLHGDLIDFVCKQGYDLSPTTPLSEVSVQCNRGDVKYPVCVRRESKGRCASPPVIRNGDIVSSAASTYENGSSVEYRCSENHFLQGSREAYCVDGMWTTPPLCLEPCPLSFVEMDKNYLQLKWNFDNRPLILHGEYIEFMCKRDAYTTETSISGSELRVQCDRGKLRYPKCTPR</sequence>
<accession>A0ABM1AI08</accession>
<keyword evidence="3 4" id="KW-1015">Disulfide bond</keyword>
<evidence type="ECO:0000256" key="1">
    <source>
        <dbReference type="ARBA" id="ARBA00022659"/>
    </source>
</evidence>
<dbReference type="InterPro" id="IPR035976">
    <property type="entry name" value="Sushi/SCR/CCP_sf"/>
</dbReference>
<dbReference type="SMART" id="SM00032">
    <property type="entry name" value="CCP"/>
    <property type="match status" value="7"/>
</dbReference>
<keyword evidence="1 4" id="KW-0768">Sushi</keyword>
<feature type="domain" description="Sushi" evidence="5">
    <location>
        <begin position="103"/>
        <end position="162"/>
    </location>
</feature>
<feature type="domain" description="Sushi" evidence="5">
    <location>
        <begin position="41"/>
        <end position="100"/>
    </location>
</feature>
<evidence type="ECO:0000256" key="3">
    <source>
        <dbReference type="ARBA" id="ARBA00023157"/>
    </source>
</evidence>
<evidence type="ECO:0000256" key="4">
    <source>
        <dbReference type="PROSITE-ProRule" id="PRU00302"/>
    </source>
</evidence>
<keyword evidence="6" id="KW-1185">Reference proteome</keyword>
<dbReference type="SUPFAM" id="SSF57535">
    <property type="entry name" value="Complement control module/SCR domain"/>
    <property type="match status" value="10"/>
</dbReference>
<feature type="domain" description="Sushi" evidence="5">
    <location>
        <begin position="346"/>
        <end position="404"/>
    </location>
</feature>
<comment type="caution">
    <text evidence="4">Lacks conserved residue(s) required for the propagation of feature annotation.</text>
</comment>
<protein>
    <submittedName>
        <fullName evidence="7">Coagulation factor XIII B chain isoform X2</fullName>
    </submittedName>
</protein>
<name>A0ABM1AI08_MICOH</name>
<dbReference type="CDD" id="cd00033">
    <property type="entry name" value="CCP"/>
    <property type="match status" value="6"/>
</dbReference>
<evidence type="ECO:0000259" key="5">
    <source>
        <dbReference type="PROSITE" id="PS50923"/>
    </source>
</evidence>
<dbReference type="Proteomes" id="UP000694915">
    <property type="component" value="Chromosome 6"/>
</dbReference>
<dbReference type="InterPro" id="IPR051503">
    <property type="entry name" value="ComplSys_Reg/VirEntry_Med"/>
</dbReference>
<reference evidence="7" key="1">
    <citation type="submission" date="2025-08" db="UniProtKB">
        <authorList>
            <consortium name="RefSeq"/>
        </authorList>
    </citation>
    <scope>IDENTIFICATION</scope>
</reference>
<feature type="domain" description="Sushi" evidence="5">
    <location>
        <begin position="224"/>
        <end position="281"/>
    </location>
</feature>
<dbReference type="Pfam" id="PF00084">
    <property type="entry name" value="Sushi"/>
    <property type="match status" value="8"/>
</dbReference>
<dbReference type="RefSeq" id="XP_013202236.1">
    <property type="nucleotide sequence ID" value="XM_013346782.2"/>
</dbReference>
<feature type="domain" description="Sushi" evidence="5">
    <location>
        <begin position="474"/>
        <end position="532"/>
    </location>
</feature>
<dbReference type="InterPro" id="IPR000436">
    <property type="entry name" value="Sushi_SCR_CCP_dom"/>
</dbReference>
<dbReference type="GeneID" id="101999580"/>